<comment type="caution">
    <text evidence="5">The sequence shown here is derived from an EMBL/GenBank/DDBJ whole genome shotgun (WGS) entry which is preliminary data.</text>
</comment>
<dbReference type="InterPro" id="IPR050432">
    <property type="entry name" value="FAD-linked_Oxidoreductases_BP"/>
</dbReference>
<name>A0AAD6YY91_9AGAR</name>
<organism evidence="5 6">
    <name type="scientific">Mycena albidolilacea</name>
    <dbReference type="NCBI Taxonomy" id="1033008"/>
    <lineage>
        <taxon>Eukaryota</taxon>
        <taxon>Fungi</taxon>
        <taxon>Dikarya</taxon>
        <taxon>Basidiomycota</taxon>
        <taxon>Agaricomycotina</taxon>
        <taxon>Agaricomycetes</taxon>
        <taxon>Agaricomycetidae</taxon>
        <taxon>Agaricales</taxon>
        <taxon>Marasmiineae</taxon>
        <taxon>Mycenaceae</taxon>
        <taxon>Mycena</taxon>
    </lineage>
</organism>
<dbReference type="GO" id="GO:0071949">
    <property type="term" value="F:FAD binding"/>
    <property type="evidence" value="ECO:0007669"/>
    <property type="project" value="InterPro"/>
</dbReference>
<dbReference type="PANTHER" id="PTHR13878">
    <property type="entry name" value="GULONOLACTONE OXIDASE"/>
    <property type="match status" value="1"/>
</dbReference>
<evidence type="ECO:0000256" key="1">
    <source>
        <dbReference type="ARBA" id="ARBA00005466"/>
    </source>
</evidence>
<dbReference type="GO" id="GO:0016491">
    <property type="term" value="F:oxidoreductase activity"/>
    <property type="evidence" value="ECO:0007669"/>
    <property type="project" value="UniProtKB-KW"/>
</dbReference>
<dbReference type="AlphaFoldDB" id="A0AAD6YY91"/>
<dbReference type="InterPro" id="IPR012951">
    <property type="entry name" value="BBE"/>
</dbReference>
<proteinExistence type="inferred from homology"/>
<dbReference type="Pfam" id="PF01565">
    <property type="entry name" value="FAD_binding_4"/>
    <property type="match status" value="1"/>
</dbReference>
<dbReference type="Proteomes" id="UP001218218">
    <property type="component" value="Unassembled WGS sequence"/>
</dbReference>
<protein>
    <recommendedName>
        <fullName evidence="4">FAD-binding PCMH-type domain-containing protein</fullName>
    </recommendedName>
</protein>
<feature type="chain" id="PRO_5042051353" description="FAD-binding PCMH-type domain-containing protein" evidence="3">
    <location>
        <begin position="19"/>
        <end position="567"/>
    </location>
</feature>
<dbReference type="Pfam" id="PF08031">
    <property type="entry name" value="BBE"/>
    <property type="match status" value="1"/>
</dbReference>
<accession>A0AAD6YY91</accession>
<dbReference type="EMBL" id="JARIHO010000130">
    <property type="protein sequence ID" value="KAJ7301619.1"/>
    <property type="molecule type" value="Genomic_DNA"/>
</dbReference>
<dbReference type="SUPFAM" id="SSF56176">
    <property type="entry name" value="FAD-binding/transporter-associated domain-like"/>
    <property type="match status" value="1"/>
</dbReference>
<dbReference type="PANTHER" id="PTHR13878:SF91">
    <property type="entry name" value="FAD BINDING DOMAIN PROTEIN (AFU_ORTHOLOGUE AFUA_6G12070)-RELATED"/>
    <property type="match status" value="1"/>
</dbReference>
<feature type="domain" description="FAD-binding PCMH-type" evidence="4">
    <location>
        <begin position="118"/>
        <end position="299"/>
    </location>
</feature>
<dbReference type="PROSITE" id="PS51387">
    <property type="entry name" value="FAD_PCMH"/>
    <property type="match status" value="1"/>
</dbReference>
<dbReference type="InterPro" id="IPR036318">
    <property type="entry name" value="FAD-bd_PCMH-like_sf"/>
</dbReference>
<evidence type="ECO:0000313" key="6">
    <source>
        <dbReference type="Proteomes" id="UP001218218"/>
    </source>
</evidence>
<keyword evidence="2" id="KW-0560">Oxidoreductase</keyword>
<dbReference type="Gene3D" id="3.30.465.10">
    <property type="match status" value="2"/>
</dbReference>
<evidence type="ECO:0000313" key="5">
    <source>
        <dbReference type="EMBL" id="KAJ7301619.1"/>
    </source>
</evidence>
<evidence type="ECO:0000256" key="3">
    <source>
        <dbReference type="SAM" id="SignalP"/>
    </source>
</evidence>
<dbReference type="InterPro" id="IPR016166">
    <property type="entry name" value="FAD-bd_PCMH"/>
</dbReference>
<dbReference type="InterPro" id="IPR006094">
    <property type="entry name" value="Oxid_FAD_bind_N"/>
</dbReference>
<evidence type="ECO:0000256" key="2">
    <source>
        <dbReference type="ARBA" id="ARBA00023002"/>
    </source>
</evidence>
<sequence>MQFSNLSLLLLFLRGSWAAATLGDWNVLNTTIGGRLLQGVPFSSPCFSSLDGHPTTPNPAACAAVRSGYDDELVRANVSGAYMITQWETCQSSAQQCLLDFLDAQNLSPSLPSQTCNSGSVPDYFVDVRTASDVVAAFNFTRKTSVPLVIKNTGHDYKGRSSAPGSLALWTHNLKNISYNANFVPEGCSKPSPALTVGAGVQWQQAYQFADSRNFTIVGGTDRTVGVSGGWVQGGGHSALSNTMGMGIDRVLEFKIVTPDGQLRVANACQNTDLFWALRGGGGGTFGVVLESTTLVSPVVTVQAILLSITSPSANLTEELYSTMINNGLKWADDGYGGYVSGGTAVYLTPKLTAAEHTASMAPMIEFGKRLNATGTGIYELLEFPTWLSFFNVFTETELEAQGPPVGNSLAMASRLVTRANFQTASARSELLNGLLAATALTPSLLFDITAPSSFPGDNTTSISPVWRDAVYHVTVKVPWNWNATTEEKLSAYELVNTSIDHLRAITPVASYSNEGAVHEPEHETAFWGNNYERLLKLKHQYDPEHILDCWQCVGWKPSSPRFSCYL</sequence>
<gene>
    <name evidence="5" type="ORF">DFH08DRAFT_101355</name>
</gene>
<feature type="signal peptide" evidence="3">
    <location>
        <begin position="1"/>
        <end position="18"/>
    </location>
</feature>
<dbReference type="InterPro" id="IPR016169">
    <property type="entry name" value="FAD-bd_PCMH_sub2"/>
</dbReference>
<keyword evidence="3" id="KW-0732">Signal</keyword>
<reference evidence="5" key="1">
    <citation type="submission" date="2023-03" db="EMBL/GenBank/DDBJ databases">
        <title>Massive genome expansion in bonnet fungi (Mycena s.s.) driven by repeated elements and novel gene families across ecological guilds.</title>
        <authorList>
            <consortium name="Lawrence Berkeley National Laboratory"/>
            <person name="Harder C.B."/>
            <person name="Miyauchi S."/>
            <person name="Viragh M."/>
            <person name="Kuo A."/>
            <person name="Thoen E."/>
            <person name="Andreopoulos B."/>
            <person name="Lu D."/>
            <person name="Skrede I."/>
            <person name="Drula E."/>
            <person name="Henrissat B."/>
            <person name="Morin E."/>
            <person name="Kohler A."/>
            <person name="Barry K."/>
            <person name="LaButti K."/>
            <person name="Morin E."/>
            <person name="Salamov A."/>
            <person name="Lipzen A."/>
            <person name="Mereny Z."/>
            <person name="Hegedus B."/>
            <person name="Baldrian P."/>
            <person name="Stursova M."/>
            <person name="Weitz H."/>
            <person name="Taylor A."/>
            <person name="Grigoriev I.V."/>
            <person name="Nagy L.G."/>
            <person name="Martin F."/>
            <person name="Kauserud H."/>
        </authorList>
    </citation>
    <scope>NUCLEOTIDE SEQUENCE</scope>
    <source>
        <strain evidence="5">CBHHK002</strain>
    </source>
</reference>
<comment type="similarity">
    <text evidence="1">Belongs to the oxygen-dependent FAD-linked oxidoreductase family.</text>
</comment>
<keyword evidence="6" id="KW-1185">Reference proteome</keyword>
<evidence type="ECO:0000259" key="4">
    <source>
        <dbReference type="PROSITE" id="PS51387"/>
    </source>
</evidence>